<dbReference type="GO" id="GO:0016491">
    <property type="term" value="F:oxidoreductase activity"/>
    <property type="evidence" value="ECO:0007669"/>
    <property type="project" value="UniProtKB-KW"/>
</dbReference>
<dbReference type="SUPFAM" id="SSF48179">
    <property type="entry name" value="6-phosphogluconate dehydrogenase C-terminal domain-like"/>
    <property type="match status" value="1"/>
</dbReference>
<dbReference type="Pfam" id="PF03446">
    <property type="entry name" value="NAD_binding_2"/>
    <property type="match status" value="1"/>
</dbReference>
<gene>
    <name evidence="6" type="ORF">UFOPK2683_00359</name>
</gene>
<dbReference type="InterPro" id="IPR013328">
    <property type="entry name" value="6PGD_dom2"/>
</dbReference>
<comment type="similarity">
    <text evidence="1">Belongs to the HIBADH-related family.</text>
</comment>
<dbReference type="GO" id="GO:0051287">
    <property type="term" value="F:NAD binding"/>
    <property type="evidence" value="ECO:0007669"/>
    <property type="project" value="InterPro"/>
</dbReference>
<dbReference type="InterPro" id="IPR008927">
    <property type="entry name" value="6-PGluconate_DH-like_C_sf"/>
</dbReference>
<dbReference type="PANTHER" id="PTHR43060">
    <property type="entry name" value="3-HYDROXYISOBUTYRATE DEHYDROGENASE-LIKE 1, MITOCHONDRIAL-RELATED"/>
    <property type="match status" value="1"/>
</dbReference>
<evidence type="ECO:0000259" key="5">
    <source>
        <dbReference type="Pfam" id="PF14833"/>
    </source>
</evidence>
<evidence type="ECO:0000256" key="1">
    <source>
        <dbReference type="ARBA" id="ARBA00009080"/>
    </source>
</evidence>
<dbReference type="SUPFAM" id="SSF51735">
    <property type="entry name" value="NAD(P)-binding Rossmann-fold domains"/>
    <property type="match status" value="1"/>
</dbReference>
<keyword evidence="3" id="KW-0520">NAD</keyword>
<feature type="domain" description="3-hydroxyisobutyrate dehydrogenase-like NAD-binding" evidence="5">
    <location>
        <begin position="164"/>
        <end position="216"/>
    </location>
</feature>
<sequence>MTTAGFIGLGSQGSGMAKRIIAQGVPTTLWARRPQALNDFAGTAEVATSPRELGRASDVVGICVTDAVAVREVALGEQGVLAGMASGSVLALHSTIGTDECADIAVLAASRGIHVIDAPVSGGGIAASEGRLTVYVGGEKEAVTIARPVLETYGNPVLFMGPLGSGLRTKLLNNALNASHFALAHEAFAIGDELGLETAMLGEALRHGSGRSFALEVFSGLLSFAPIADHVGPIMAKDIDLFERETATNCERDGLLRAADRFLELLGYPRSLKGTAA</sequence>
<keyword evidence="2" id="KW-0560">Oxidoreductase</keyword>
<dbReference type="PIRSF" id="PIRSF000103">
    <property type="entry name" value="HIBADH"/>
    <property type="match status" value="1"/>
</dbReference>
<dbReference type="InterPro" id="IPR002204">
    <property type="entry name" value="3-OH-isobutyrate_DH-rel_CS"/>
</dbReference>
<dbReference type="InterPro" id="IPR029154">
    <property type="entry name" value="HIBADH-like_NADP-bd"/>
</dbReference>
<feature type="domain" description="6-phosphogluconate dehydrogenase NADP-binding" evidence="4">
    <location>
        <begin position="5"/>
        <end position="161"/>
    </location>
</feature>
<dbReference type="InterPro" id="IPR036291">
    <property type="entry name" value="NAD(P)-bd_dom_sf"/>
</dbReference>
<reference evidence="6" key="1">
    <citation type="submission" date="2020-05" db="EMBL/GenBank/DDBJ databases">
        <authorList>
            <person name="Chiriac C."/>
            <person name="Salcher M."/>
            <person name="Ghai R."/>
            <person name="Kavagutti S V."/>
        </authorList>
    </citation>
    <scope>NUCLEOTIDE SEQUENCE</scope>
</reference>
<evidence type="ECO:0000259" key="4">
    <source>
        <dbReference type="Pfam" id="PF03446"/>
    </source>
</evidence>
<dbReference type="Gene3D" id="1.10.1040.10">
    <property type="entry name" value="N-(1-d-carboxylethyl)-l-norvaline Dehydrogenase, domain 2"/>
    <property type="match status" value="1"/>
</dbReference>
<proteinExistence type="inferred from homology"/>
<dbReference type="Pfam" id="PF14833">
    <property type="entry name" value="NAD_binding_11"/>
    <property type="match status" value="1"/>
</dbReference>
<name>A0A6J6R012_9ZZZZ</name>
<evidence type="ECO:0000256" key="3">
    <source>
        <dbReference type="ARBA" id="ARBA00023027"/>
    </source>
</evidence>
<dbReference type="AlphaFoldDB" id="A0A6J6R012"/>
<dbReference type="Gene3D" id="3.40.50.720">
    <property type="entry name" value="NAD(P)-binding Rossmann-like Domain"/>
    <property type="match status" value="1"/>
</dbReference>
<dbReference type="PROSITE" id="PS00895">
    <property type="entry name" value="3_HYDROXYISOBUT_DH"/>
    <property type="match status" value="1"/>
</dbReference>
<organism evidence="6">
    <name type="scientific">freshwater metagenome</name>
    <dbReference type="NCBI Taxonomy" id="449393"/>
    <lineage>
        <taxon>unclassified sequences</taxon>
        <taxon>metagenomes</taxon>
        <taxon>ecological metagenomes</taxon>
    </lineage>
</organism>
<dbReference type="GO" id="GO:0050661">
    <property type="term" value="F:NADP binding"/>
    <property type="evidence" value="ECO:0007669"/>
    <property type="project" value="InterPro"/>
</dbReference>
<dbReference type="InterPro" id="IPR015815">
    <property type="entry name" value="HIBADH-related"/>
</dbReference>
<protein>
    <submittedName>
        <fullName evidence="6">Unannotated protein</fullName>
    </submittedName>
</protein>
<dbReference type="EMBL" id="CAEZYK010000012">
    <property type="protein sequence ID" value="CAB4717331.1"/>
    <property type="molecule type" value="Genomic_DNA"/>
</dbReference>
<evidence type="ECO:0000256" key="2">
    <source>
        <dbReference type="ARBA" id="ARBA00023002"/>
    </source>
</evidence>
<dbReference type="PANTHER" id="PTHR43060:SF15">
    <property type="entry name" value="3-HYDROXYISOBUTYRATE DEHYDROGENASE-LIKE 1, MITOCHONDRIAL-RELATED"/>
    <property type="match status" value="1"/>
</dbReference>
<evidence type="ECO:0000313" key="6">
    <source>
        <dbReference type="EMBL" id="CAB4717331.1"/>
    </source>
</evidence>
<dbReference type="InterPro" id="IPR006115">
    <property type="entry name" value="6PGDH_NADP-bd"/>
</dbReference>
<accession>A0A6J6R012</accession>